<reference evidence="2" key="1">
    <citation type="journal article" date="2014" name="Int. J. Syst. Evol. Microbiol.">
        <title>Complete genome sequence of Corynebacterium casei LMG S-19264T (=DSM 44701T), isolated from a smear-ripened cheese.</title>
        <authorList>
            <consortium name="US DOE Joint Genome Institute (JGI-PGF)"/>
            <person name="Walter F."/>
            <person name="Albersmeier A."/>
            <person name="Kalinowski J."/>
            <person name="Ruckert C."/>
        </authorList>
    </citation>
    <scope>NUCLEOTIDE SEQUENCE</scope>
    <source>
        <strain evidence="2">CCM 7897</strain>
    </source>
</reference>
<dbReference type="AlphaFoldDB" id="A0A917BJH5"/>
<feature type="transmembrane region" description="Helical" evidence="1">
    <location>
        <begin position="51"/>
        <end position="70"/>
    </location>
</feature>
<feature type="transmembrane region" description="Helical" evidence="1">
    <location>
        <begin position="26"/>
        <end position="44"/>
    </location>
</feature>
<feature type="transmembrane region" description="Helical" evidence="1">
    <location>
        <begin position="188"/>
        <end position="209"/>
    </location>
</feature>
<accession>A0A917BJH5</accession>
<dbReference type="RefSeq" id="WP_188574316.1">
    <property type="nucleotide sequence ID" value="NZ_BMCT01000001.1"/>
</dbReference>
<name>A0A917BJH5_9HYPH</name>
<feature type="transmembrane region" description="Helical" evidence="1">
    <location>
        <begin position="257"/>
        <end position="278"/>
    </location>
</feature>
<keyword evidence="1" id="KW-1133">Transmembrane helix</keyword>
<sequence length="291" mass="31482">MAAPSLSVARAWARHAFASQLRRKDFFAALVLIGFANGLISRVLESAHNIGWFAGLMNTFDISAIVWVAIYMVPTQIWKETDAPVTRPDLVVGAICLAAFFVPIAQMSWLALSGLSIYLLCSGEKGSHLRETGWLLLALSIPMLWARLMLSALSGPILRLDATMVSKLVGSTHVDNAVRYLDGSGVMWIAPTCSSLANITLAQLCWIAFLTGSRTPWSAPAILWGILACIMVAGFNVARLVILALNPTHHALLHGPIGNAVVSWITTAALVVFCWYGIRLLNPRQGNLAHA</sequence>
<keyword evidence="1" id="KW-0812">Transmembrane</keyword>
<feature type="transmembrane region" description="Helical" evidence="1">
    <location>
        <begin position="90"/>
        <end position="121"/>
    </location>
</feature>
<organism evidence="2 3">
    <name type="scientific">Azorhizobium oxalatiphilum</name>
    <dbReference type="NCBI Taxonomy" id="980631"/>
    <lineage>
        <taxon>Bacteria</taxon>
        <taxon>Pseudomonadati</taxon>
        <taxon>Pseudomonadota</taxon>
        <taxon>Alphaproteobacteria</taxon>
        <taxon>Hyphomicrobiales</taxon>
        <taxon>Xanthobacteraceae</taxon>
        <taxon>Azorhizobium</taxon>
    </lineage>
</organism>
<keyword evidence="1" id="KW-0472">Membrane</keyword>
<feature type="transmembrane region" description="Helical" evidence="1">
    <location>
        <begin position="133"/>
        <end position="158"/>
    </location>
</feature>
<feature type="transmembrane region" description="Helical" evidence="1">
    <location>
        <begin position="221"/>
        <end position="245"/>
    </location>
</feature>
<evidence type="ECO:0000313" key="3">
    <source>
        <dbReference type="Proteomes" id="UP000606044"/>
    </source>
</evidence>
<comment type="caution">
    <text evidence="2">The sequence shown here is derived from an EMBL/GenBank/DDBJ whole genome shotgun (WGS) entry which is preliminary data.</text>
</comment>
<evidence type="ECO:0000313" key="2">
    <source>
        <dbReference type="EMBL" id="GGF44927.1"/>
    </source>
</evidence>
<proteinExistence type="predicted"/>
<dbReference type="EMBL" id="BMCT01000001">
    <property type="protein sequence ID" value="GGF44927.1"/>
    <property type="molecule type" value="Genomic_DNA"/>
</dbReference>
<evidence type="ECO:0000256" key="1">
    <source>
        <dbReference type="SAM" id="Phobius"/>
    </source>
</evidence>
<dbReference type="Proteomes" id="UP000606044">
    <property type="component" value="Unassembled WGS sequence"/>
</dbReference>
<evidence type="ECO:0008006" key="4">
    <source>
        <dbReference type="Google" id="ProtNLM"/>
    </source>
</evidence>
<gene>
    <name evidence="2" type="ORF">GCM10007301_00560</name>
</gene>
<reference evidence="2" key="2">
    <citation type="submission" date="2020-09" db="EMBL/GenBank/DDBJ databases">
        <authorList>
            <person name="Sun Q."/>
            <person name="Sedlacek I."/>
        </authorList>
    </citation>
    <scope>NUCLEOTIDE SEQUENCE</scope>
    <source>
        <strain evidence="2">CCM 7897</strain>
    </source>
</reference>
<protein>
    <recommendedName>
        <fullName evidence="4">Exosortase/archaeosortase family protein</fullName>
    </recommendedName>
</protein>
<keyword evidence="3" id="KW-1185">Reference proteome</keyword>